<gene>
    <name evidence="8" type="ORF">A2209_03730</name>
</gene>
<evidence type="ECO:0000256" key="6">
    <source>
        <dbReference type="SAM" id="Phobius"/>
    </source>
</evidence>
<proteinExistence type="inferred from homology"/>
<keyword evidence="6" id="KW-1133">Transmembrane helix</keyword>
<evidence type="ECO:0000313" key="8">
    <source>
        <dbReference type="EMBL" id="OGK64398.1"/>
    </source>
</evidence>
<dbReference type="InterPro" id="IPR012336">
    <property type="entry name" value="Thioredoxin-like_fold"/>
</dbReference>
<evidence type="ECO:0000259" key="7">
    <source>
        <dbReference type="Pfam" id="PF13462"/>
    </source>
</evidence>
<reference evidence="8 9" key="1">
    <citation type="journal article" date="2016" name="Nat. Commun.">
        <title>Thousands of microbial genomes shed light on interconnected biogeochemical processes in an aquifer system.</title>
        <authorList>
            <person name="Anantharaman K."/>
            <person name="Brown C.T."/>
            <person name="Hug L.A."/>
            <person name="Sharon I."/>
            <person name="Castelle C.J."/>
            <person name="Probst A.J."/>
            <person name="Thomas B.C."/>
            <person name="Singh A."/>
            <person name="Wilkins M.J."/>
            <person name="Karaoz U."/>
            <person name="Brodie E.L."/>
            <person name="Williams K.H."/>
            <person name="Hubbard S.S."/>
            <person name="Banfield J.F."/>
        </authorList>
    </citation>
    <scope>NUCLEOTIDE SEQUENCE [LARGE SCALE GENOMIC DNA]</scope>
</reference>
<keyword evidence="6" id="KW-0812">Transmembrane</keyword>
<evidence type="ECO:0000256" key="4">
    <source>
        <dbReference type="ARBA" id="ARBA00023157"/>
    </source>
</evidence>
<keyword evidence="2" id="KW-0732">Signal</keyword>
<name>A0A1F7K979_9BACT</name>
<evidence type="ECO:0000256" key="5">
    <source>
        <dbReference type="ARBA" id="ARBA00023284"/>
    </source>
</evidence>
<evidence type="ECO:0000313" key="9">
    <source>
        <dbReference type="Proteomes" id="UP000178450"/>
    </source>
</evidence>
<evidence type="ECO:0000256" key="1">
    <source>
        <dbReference type="ARBA" id="ARBA00005791"/>
    </source>
</evidence>
<dbReference type="Pfam" id="PF13462">
    <property type="entry name" value="Thioredoxin_4"/>
    <property type="match status" value="1"/>
</dbReference>
<protein>
    <recommendedName>
        <fullName evidence="7">Thioredoxin-like fold domain-containing protein</fullName>
    </recommendedName>
</protein>
<dbReference type="PANTHER" id="PTHR13887">
    <property type="entry name" value="GLUTATHIONE S-TRANSFERASE KAPPA"/>
    <property type="match status" value="1"/>
</dbReference>
<feature type="domain" description="Thioredoxin-like fold" evidence="7">
    <location>
        <begin position="134"/>
        <end position="264"/>
    </location>
</feature>
<comment type="caution">
    <text evidence="8">The sequence shown here is derived from an EMBL/GenBank/DDBJ whole genome shotgun (WGS) entry which is preliminary data.</text>
</comment>
<sequence>MADYTQKIDSLAKNIQTLTYLTIMLIIAVGILFVKDYVNAPVRQEAVKAADAQPDTDTTTQVTAKQIKALFTKDQIYFGNKNSQNLIVMVSDPSCPYCQIAAGENPELNKEAGAQFLLEQDGGTYIAPLPKMRALVEEGKAALVWIYQNGHNNGEMATKALYCAYEQSKFWEAHDLLMSGAGYDLINNVVQNDQSKAGDLVSFLAEVVNSDKLQACLESGKYDAKITQDMALSASLGVSGTPGFFVNTTNFAGAYSWAEMESSVK</sequence>
<organism evidence="8 9">
    <name type="scientific">Candidatus Roizmanbacteria bacterium RIFOXYA1_FULL_41_12</name>
    <dbReference type="NCBI Taxonomy" id="1802082"/>
    <lineage>
        <taxon>Bacteria</taxon>
        <taxon>Candidatus Roizmaniibacteriota</taxon>
    </lineage>
</organism>
<dbReference type="GO" id="GO:0016491">
    <property type="term" value="F:oxidoreductase activity"/>
    <property type="evidence" value="ECO:0007669"/>
    <property type="project" value="UniProtKB-KW"/>
</dbReference>
<dbReference type="EMBL" id="MGBG01000021">
    <property type="protein sequence ID" value="OGK64398.1"/>
    <property type="molecule type" value="Genomic_DNA"/>
</dbReference>
<evidence type="ECO:0000256" key="3">
    <source>
        <dbReference type="ARBA" id="ARBA00023002"/>
    </source>
</evidence>
<keyword evidence="3" id="KW-0560">Oxidoreductase</keyword>
<keyword evidence="5" id="KW-0676">Redox-active center</keyword>
<dbReference type="SUPFAM" id="SSF52833">
    <property type="entry name" value="Thioredoxin-like"/>
    <property type="match status" value="1"/>
</dbReference>
<keyword evidence="6" id="KW-0472">Membrane</keyword>
<comment type="similarity">
    <text evidence="1">Belongs to the thioredoxin family. DsbA subfamily.</text>
</comment>
<dbReference type="AlphaFoldDB" id="A0A1F7K979"/>
<dbReference type="Gene3D" id="3.40.30.10">
    <property type="entry name" value="Glutaredoxin"/>
    <property type="match status" value="1"/>
</dbReference>
<keyword evidence="4" id="KW-1015">Disulfide bond</keyword>
<dbReference type="InterPro" id="IPR036249">
    <property type="entry name" value="Thioredoxin-like_sf"/>
</dbReference>
<feature type="transmembrane region" description="Helical" evidence="6">
    <location>
        <begin position="15"/>
        <end position="34"/>
    </location>
</feature>
<evidence type="ECO:0000256" key="2">
    <source>
        <dbReference type="ARBA" id="ARBA00022729"/>
    </source>
</evidence>
<dbReference type="Proteomes" id="UP000178450">
    <property type="component" value="Unassembled WGS sequence"/>
</dbReference>
<dbReference type="PANTHER" id="PTHR13887:SF14">
    <property type="entry name" value="DISULFIDE BOND FORMATION PROTEIN D"/>
    <property type="match status" value="1"/>
</dbReference>
<accession>A0A1F7K979</accession>